<feature type="compositionally biased region" description="Basic and acidic residues" evidence="2">
    <location>
        <begin position="424"/>
        <end position="437"/>
    </location>
</feature>
<dbReference type="eggNOG" id="COG2982">
    <property type="taxonomic scope" value="Bacteria"/>
</dbReference>
<reference evidence="4 5" key="1">
    <citation type="journal article" date="2011" name="Stand. Genomic Sci.">
        <title>Complete genome sequence of Treponema succinifaciens type strain (6091).</title>
        <authorList>
            <person name="Han C."/>
            <person name="Gronow S."/>
            <person name="Teshima H."/>
            <person name="Lapidus A."/>
            <person name="Nolan M."/>
            <person name="Lucas S."/>
            <person name="Hammon N."/>
            <person name="Deshpande S."/>
            <person name="Cheng J.F."/>
            <person name="Zeytun A."/>
            <person name="Tapia R."/>
            <person name="Goodwin L."/>
            <person name="Pitluck S."/>
            <person name="Liolios K."/>
            <person name="Pagani I."/>
            <person name="Ivanova N."/>
            <person name="Mavromatis K."/>
            <person name="Mikhailova N."/>
            <person name="Huntemann M."/>
            <person name="Pati A."/>
            <person name="Chen A."/>
            <person name="Palaniappan K."/>
            <person name="Land M."/>
            <person name="Hauser L."/>
            <person name="Brambilla E.M."/>
            <person name="Rohde M."/>
            <person name="Goker M."/>
            <person name="Woyke T."/>
            <person name="Bristow J."/>
            <person name="Eisen J.A."/>
            <person name="Markowitz V."/>
            <person name="Hugenholtz P."/>
            <person name="Kyrpides N.C."/>
            <person name="Klenk H.P."/>
            <person name="Detter J.C."/>
        </authorList>
    </citation>
    <scope>NUCLEOTIDE SEQUENCE [LARGE SCALE GENOMIC DNA]</scope>
    <source>
        <strain evidence="5">ATCC 33096 / DSM 2489 / 6091</strain>
    </source>
</reference>
<feature type="region of interest" description="Disordered" evidence="2">
    <location>
        <begin position="201"/>
        <end position="227"/>
    </location>
</feature>
<dbReference type="STRING" id="869209.Tresu_0021"/>
<keyword evidence="3" id="KW-1133">Transmembrane helix</keyword>
<evidence type="ECO:0000313" key="4">
    <source>
        <dbReference type="EMBL" id="AEB12991.1"/>
    </source>
</evidence>
<dbReference type="AlphaFoldDB" id="F2NU27"/>
<sequence length="734" mass="81478">MKKNKVKKEKLVSARKLPGIFKKTYSPKKIENKIYKKIFIPADLELIKSIFEPHPKKQGNLFVPRDKQISKRQLKKFKAIAKEIKRQKASFKLIPFAATIGIIAAAVLLFISFKNVIAKKAITGAMQSAFGAKTELSSVNVEFLGASITIKNLQQANKNSPMKNLFQADKIEIKFNLTQALRGKFDAENIELSGFAVNTERKTSGELPKKEKKQKEQKQKSENSFDFAEKKNEALNAAKNSIQEIFAEYNPQNIINELEGNLKSPETAKQVQAEAEALVSKWKNKPEELESQVKDLDQSVRSVLDTNWGNIDDVAKLKLAIENVTSAIEKSKSLTKNIQSTANDVKSDSKKINALSSQVKDAIASDNALVNKQLSKITSFKISDGKKILGNTLDSVFYSMAGDYYPYIKQAADYALQAKASSSKSEKPKKEKKEKKQTIARAKGTDVYWKQDRIPKFLIEKISFSGLNLDAKGTDITNDMDKRGSPALLNGSYSTKKQTHKANVIVDTRTETKNPLVSADYSGDNFPIKFSTPYLGLNSSTDVTAKGTMGDDGSITLKAKFNLENISFSSESFEPKFAYNLYKTALSNIKDLDMEATAIFNGEKKFSISVDSDLDKKFIKALKKTADAEISNLVSEAKKEIAAKLNEKTGGVTEKISEFVNIENGINRQSVNMDKLNSLLEKKKAELQKQLEDKTKATAEKALKDAGISIPENEKINNALEKGASSLKGFLNKN</sequence>
<dbReference type="HOGENOM" id="CLU_021738_0_0_12"/>
<feature type="coiled-coil region" evidence="1">
    <location>
        <begin position="666"/>
        <end position="700"/>
    </location>
</feature>
<evidence type="ECO:0000256" key="2">
    <source>
        <dbReference type="SAM" id="MobiDB-lite"/>
    </source>
</evidence>
<dbReference type="RefSeq" id="WP_013700302.1">
    <property type="nucleotide sequence ID" value="NC_015385.1"/>
</dbReference>
<evidence type="ECO:0000256" key="1">
    <source>
        <dbReference type="SAM" id="Coils"/>
    </source>
</evidence>
<dbReference type="EMBL" id="CP002631">
    <property type="protein sequence ID" value="AEB12991.1"/>
    <property type="molecule type" value="Genomic_DNA"/>
</dbReference>
<organism evidence="4 5">
    <name type="scientific">Treponema succinifaciens (strain ATCC 33096 / DSM 2489 / 6091)</name>
    <dbReference type="NCBI Taxonomy" id="869209"/>
    <lineage>
        <taxon>Bacteria</taxon>
        <taxon>Pseudomonadati</taxon>
        <taxon>Spirochaetota</taxon>
        <taxon>Spirochaetia</taxon>
        <taxon>Spirochaetales</taxon>
        <taxon>Treponemataceae</taxon>
        <taxon>Treponema</taxon>
    </lineage>
</organism>
<dbReference type="OrthoDB" id="366311at2"/>
<keyword evidence="5" id="KW-1185">Reference proteome</keyword>
<dbReference type="InterPro" id="IPR019934">
    <property type="entry name" value="CHP03545"/>
</dbReference>
<keyword evidence="3" id="KW-0812">Transmembrane</keyword>
<keyword evidence="1" id="KW-0175">Coiled coil</keyword>
<dbReference type="Proteomes" id="UP000006852">
    <property type="component" value="Chromosome"/>
</dbReference>
<gene>
    <name evidence="4" type="ordered locus">Tresu_0021</name>
</gene>
<evidence type="ECO:0000313" key="5">
    <source>
        <dbReference type="Proteomes" id="UP000006852"/>
    </source>
</evidence>
<reference evidence="5" key="2">
    <citation type="submission" date="2011-04" db="EMBL/GenBank/DDBJ databases">
        <title>The complete genome of chromosome of Treponema succinifaciens DSM 2489.</title>
        <authorList>
            <person name="Lucas S."/>
            <person name="Copeland A."/>
            <person name="Lapidus A."/>
            <person name="Bruce D."/>
            <person name="Goodwin L."/>
            <person name="Pitluck S."/>
            <person name="Peters L."/>
            <person name="Kyrpides N."/>
            <person name="Mavromatis K."/>
            <person name="Ivanova N."/>
            <person name="Ovchinnikova G."/>
            <person name="Teshima H."/>
            <person name="Detter J.C."/>
            <person name="Tapia R."/>
            <person name="Han C."/>
            <person name="Land M."/>
            <person name="Hauser L."/>
            <person name="Markowitz V."/>
            <person name="Cheng J.-F."/>
            <person name="Hugenholtz P."/>
            <person name="Woyke T."/>
            <person name="Wu D."/>
            <person name="Gronow S."/>
            <person name="Wellnitz S."/>
            <person name="Brambilla E."/>
            <person name="Klenk H.-P."/>
            <person name="Eisen J.A."/>
        </authorList>
    </citation>
    <scope>NUCLEOTIDE SEQUENCE [LARGE SCALE GENOMIC DNA]</scope>
    <source>
        <strain evidence="5">ATCC 33096 / DSM 2489 / 6091</strain>
    </source>
</reference>
<feature type="transmembrane region" description="Helical" evidence="3">
    <location>
        <begin position="93"/>
        <end position="113"/>
    </location>
</feature>
<evidence type="ECO:0000256" key="3">
    <source>
        <dbReference type="SAM" id="Phobius"/>
    </source>
</evidence>
<dbReference type="KEGG" id="tsu:Tresu_0021"/>
<feature type="region of interest" description="Disordered" evidence="2">
    <location>
        <begin position="419"/>
        <end position="438"/>
    </location>
</feature>
<accession>F2NU27</accession>
<name>F2NU27_TRES6</name>
<dbReference type="GeneID" id="302997270"/>
<dbReference type="NCBIfam" id="TIGR03545">
    <property type="entry name" value="TIGR03545 family protein"/>
    <property type="match status" value="1"/>
</dbReference>
<proteinExistence type="predicted"/>
<protein>
    <recommendedName>
        <fullName evidence="6">TIGR03545 family protein</fullName>
    </recommendedName>
</protein>
<keyword evidence="3" id="KW-0472">Membrane</keyword>
<evidence type="ECO:0008006" key="6">
    <source>
        <dbReference type="Google" id="ProtNLM"/>
    </source>
</evidence>